<proteinExistence type="inferred from homology"/>
<accession>A0A5E6MNS2</accession>
<keyword evidence="5" id="KW-0411">Iron-sulfur</keyword>
<dbReference type="SFLD" id="SFLDG01384">
    <property type="entry name" value="thioether_bond_formation_requi"/>
    <property type="match status" value="1"/>
</dbReference>
<dbReference type="NCBIfam" id="TIGR03978">
    <property type="entry name" value="rSAM_paired_1"/>
    <property type="match status" value="1"/>
</dbReference>
<dbReference type="SFLD" id="SFLDG01386">
    <property type="entry name" value="main_SPASM_domain-containing"/>
    <property type="match status" value="1"/>
</dbReference>
<dbReference type="Pfam" id="PF04055">
    <property type="entry name" value="Radical_SAM"/>
    <property type="match status" value="1"/>
</dbReference>
<keyword evidence="8" id="KW-0560">Oxidoreductase</keyword>
<dbReference type="InterPro" id="IPR024023">
    <property type="entry name" value="rSAM_paired_HxsB"/>
</dbReference>
<evidence type="ECO:0000313" key="8">
    <source>
        <dbReference type="EMBL" id="VVM07096.1"/>
    </source>
</evidence>
<keyword evidence="3" id="KW-0479">Metal-binding</keyword>
<dbReference type="CDD" id="cd01335">
    <property type="entry name" value="Radical_SAM"/>
    <property type="match status" value="1"/>
</dbReference>
<dbReference type="RefSeq" id="WP_281289107.1">
    <property type="nucleotide sequence ID" value="NZ_CABFVA020000081.1"/>
</dbReference>
<dbReference type="Gene3D" id="3.20.20.70">
    <property type="entry name" value="Aldolase class I"/>
    <property type="match status" value="1"/>
</dbReference>
<organism evidence="8 9">
    <name type="scientific">Methylacidimicrobium tartarophylax</name>
    <dbReference type="NCBI Taxonomy" id="1041768"/>
    <lineage>
        <taxon>Bacteria</taxon>
        <taxon>Pseudomonadati</taxon>
        <taxon>Verrucomicrobiota</taxon>
        <taxon>Methylacidimicrobium</taxon>
    </lineage>
</organism>
<dbReference type="EMBL" id="CABFVA020000081">
    <property type="protein sequence ID" value="VVM07096.1"/>
    <property type="molecule type" value="Genomic_DNA"/>
</dbReference>
<evidence type="ECO:0000256" key="3">
    <source>
        <dbReference type="ARBA" id="ARBA00022723"/>
    </source>
</evidence>
<protein>
    <submittedName>
        <fullName evidence="8">Anaerobic sulfatase-maturating enzyme</fullName>
        <ecNumber evidence="8">1.8.98.-</ecNumber>
    </submittedName>
</protein>
<name>A0A5E6MNS2_9BACT</name>
<evidence type="ECO:0000256" key="6">
    <source>
        <dbReference type="ARBA" id="ARBA00023601"/>
    </source>
</evidence>
<dbReference type="SUPFAM" id="SSF102114">
    <property type="entry name" value="Radical SAM enzymes"/>
    <property type="match status" value="1"/>
</dbReference>
<evidence type="ECO:0000256" key="2">
    <source>
        <dbReference type="ARBA" id="ARBA00022691"/>
    </source>
</evidence>
<dbReference type="PROSITE" id="PS51918">
    <property type="entry name" value="RADICAL_SAM"/>
    <property type="match status" value="1"/>
</dbReference>
<evidence type="ECO:0000313" key="9">
    <source>
        <dbReference type="Proteomes" id="UP000334923"/>
    </source>
</evidence>
<keyword evidence="2" id="KW-0949">S-adenosyl-L-methionine</keyword>
<keyword evidence="9" id="KW-1185">Reference proteome</keyword>
<keyword evidence="4" id="KW-0408">Iron</keyword>
<dbReference type="GO" id="GO:0051536">
    <property type="term" value="F:iron-sulfur cluster binding"/>
    <property type="evidence" value="ECO:0007669"/>
    <property type="project" value="UniProtKB-KW"/>
</dbReference>
<dbReference type="SFLD" id="SFLDS00029">
    <property type="entry name" value="Radical_SAM"/>
    <property type="match status" value="1"/>
</dbReference>
<dbReference type="GO" id="GO:0016491">
    <property type="term" value="F:oxidoreductase activity"/>
    <property type="evidence" value="ECO:0007669"/>
    <property type="project" value="UniProtKB-KW"/>
</dbReference>
<evidence type="ECO:0000256" key="5">
    <source>
        <dbReference type="ARBA" id="ARBA00023014"/>
    </source>
</evidence>
<dbReference type="SFLD" id="SFLDG01067">
    <property type="entry name" value="SPASM/twitch_domain_containing"/>
    <property type="match status" value="1"/>
</dbReference>
<dbReference type="EC" id="1.8.98.-" evidence="8"/>
<dbReference type="InterPro" id="IPR007197">
    <property type="entry name" value="rSAM"/>
</dbReference>
<feature type="domain" description="Radical SAM core" evidence="7">
    <location>
        <begin position="106"/>
        <end position="335"/>
    </location>
</feature>
<evidence type="ECO:0000259" key="7">
    <source>
        <dbReference type="PROSITE" id="PS51918"/>
    </source>
</evidence>
<dbReference type="Proteomes" id="UP000334923">
    <property type="component" value="Unassembled WGS sequence"/>
</dbReference>
<comment type="cofactor">
    <cofactor evidence="1">
        <name>[4Fe-4S] cluster</name>
        <dbReference type="ChEBI" id="CHEBI:49883"/>
    </cofactor>
</comment>
<dbReference type="InterPro" id="IPR013785">
    <property type="entry name" value="Aldolase_TIM"/>
</dbReference>
<reference evidence="8 9" key="1">
    <citation type="submission" date="2019-09" db="EMBL/GenBank/DDBJ databases">
        <authorList>
            <person name="Cremers G."/>
        </authorList>
    </citation>
    <scope>NUCLEOTIDE SEQUENCE [LARGE SCALE GENOMIC DNA]</scope>
    <source>
        <strain evidence="8">4A</strain>
    </source>
</reference>
<dbReference type="PANTHER" id="PTHR43273:SF3">
    <property type="entry name" value="ANAEROBIC SULFATASE-MATURATING ENZYME HOMOLOG ASLB-RELATED"/>
    <property type="match status" value="1"/>
</dbReference>
<dbReference type="GO" id="GO:0046872">
    <property type="term" value="F:metal ion binding"/>
    <property type="evidence" value="ECO:0007669"/>
    <property type="project" value="UniProtKB-KW"/>
</dbReference>
<evidence type="ECO:0000256" key="4">
    <source>
        <dbReference type="ARBA" id="ARBA00023004"/>
    </source>
</evidence>
<comment type="similarity">
    <text evidence="6">Belongs to the radical SAM superfamily. Anaerobic sulfatase-maturating enzyme family.</text>
</comment>
<dbReference type="AlphaFoldDB" id="A0A5E6MNS2"/>
<dbReference type="InterPro" id="IPR058240">
    <property type="entry name" value="rSAM_sf"/>
</dbReference>
<dbReference type="PANTHER" id="PTHR43273">
    <property type="entry name" value="ANAEROBIC SULFATASE-MATURATING ENZYME HOMOLOG ASLB-RELATED"/>
    <property type="match status" value="1"/>
</dbReference>
<evidence type="ECO:0000256" key="1">
    <source>
        <dbReference type="ARBA" id="ARBA00001966"/>
    </source>
</evidence>
<dbReference type="InterPro" id="IPR023867">
    <property type="entry name" value="Sulphatase_maturase_rSAM"/>
</dbReference>
<gene>
    <name evidence="8" type="ORF">MAMT_01559</name>
</gene>
<sequence>MDAQAQQLSRRFSAEAGYPRPGSYRLLPLNFMAAAAGDTRRYIVSNICGDYAVVRRDTLEALVSGNLSSASPEYELLRRKHLIFDDATRSTLNLVAAKYRTRTRSVANFTGLFLFVVTLRCNHVCPYCQVSRVSEDREAFDMTEEMAEKALDFTFRTPSSGIKIEFQGGEPMLNFPLIQFIVQRAKAKNRAAGKDLQFVAATNLSVATDQMLKFCAEEEILLSTSLDGPADLHNANRPKRGNNSYELTIEGIRKARKAIGHHRVGALMTTTEKSLHRVRDIVDTYVAHDFHQIFLRPLSPYGDAIRTKAFDRYTAERWVEFYKEGLDYILDRNKRGYPMKEAYASILLTRILTNHGTGFVNLQSPAGIGIAGIVFNYDGDVYASDEGRMAAERGDKTFRLGNILSNSYEEIMLSDSLLEPLAASLLESAPMCHECAFLPYCGADPDYHHATQGDFLGHKAFSGFCAKNMEIFRHLIGKLEAGGEDADILRSWT</sequence>